<evidence type="ECO:0000313" key="3">
    <source>
        <dbReference type="Proteomes" id="UP000494165"/>
    </source>
</evidence>
<dbReference type="SUPFAM" id="SSF141673">
    <property type="entry name" value="MOSC N-terminal domain-like"/>
    <property type="match status" value="1"/>
</dbReference>
<dbReference type="InterPro" id="IPR011037">
    <property type="entry name" value="Pyrv_Knase-like_insert_dom_sf"/>
</dbReference>
<sequence length="335" mass="37412">MSSLSREASTALAIGGAVALTLAATWYHRGRKNRPPSKWRQVGQLSKLWCFPIKSCGVVELDDALCATLGVKNGILRDRVFMVTREDHEFKTARTYSTMTLIQPKIDGAVLTLSAPNMPDISFSIDALAGKEKIVANVWGQPVESIDCGDDVAKWLSQFMIGSDTGCRLVYYPKEKSPRTIKEKHLSYKLAKPKDGGGFSDFNSYMIINENSITDLNERLPEGTTKCSPLWFRPNFVVSGSGAKPYEEDEWQWVRIGETIFRVIKPCDRCVFTTINPSTGQRDENMEPLKTLKTYRQVTDPAVRPFHGDSPIMGQHIAVYQEGPVRIGDPVFVQA</sequence>
<dbReference type="OrthoDB" id="17255at2759"/>
<evidence type="ECO:0000313" key="2">
    <source>
        <dbReference type="EMBL" id="CAB3377687.1"/>
    </source>
</evidence>
<dbReference type="GO" id="GO:0003824">
    <property type="term" value="F:catalytic activity"/>
    <property type="evidence" value="ECO:0007669"/>
    <property type="project" value="InterPro"/>
</dbReference>
<organism evidence="2 3">
    <name type="scientific">Cloeon dipterum</name>
    <dbReference type="NCBI Taxonomy" id="197152"/>
    <lineage>
        <taxon>Eukaryota</taxon>
        <taxon>Metazoa</taxon>
        <taxon>Ecdysozoa</taxon>
        <taxon>Arthropoda</taxon>
        <taxon>Hexapoda</taxon>
        <taxon>Insecta</taxon>
        <taxon>Pterygota</taxon>
        <taxon>Palaeoptera</taxon>
        <taxon>Ephemeroptera</taxon>
        <taxon>Pisciforma</taxon>
        <taxon>Baetidae</taxon>
        <taxon>Cloeon</taxon>
    </lineage>
</organism>
<dbReference type="GO" id="GO:0030151">
    <property type="term" value="F:molybdenum ion binding"/>
    <property type="evidence" value="ECO:0007669"/>
    <property type="project" value="InterPro"/>
</dbReference>
<dbReference type="Proteomes" id="UP000494165">
    <property type="component" value="Unassembled WGS sequence"/>
</dbReference>
<keyword evidence="3" id="KW-1185">Reference proteome</keyword>
<dbReference type="InterPro" id="IPR005303">
    <property type="entry name" value="MOCOS_middle"/>
</dbReference>
<feature type="domain" description="MOSC" evidence="1">
    <location>
        <begin position="179"/>
        <end position="334"/>
    </location>
</feature>
<protein>
    <recommendedName>
        <fullName evidence="1">MOSC domain-containing protein</fullName>
    </recommendedName>
</protein>
<dbReference type="AlphaFoldDB" id="A0A8S1D881"/>
<dbReference type="Pfam" id="PF03473">
    <property type="entry name" value="MOSC"/>
    <property type="match status" value="1"/>
</dbReference>
<dbReference type="GO" id="GO:0030170">
    <property type="term" value="F:pyridoxal phosphate binding"/>
    <property type="evidence" value="ECO:0007669"/>
    <property type="project" value="InterPro"/>
</dbReference>
<dbReference type="PANTHER" id="PTHR14237:SF19">
    <property type="entry name" value="MITOCHONDRIAL AMIDOXIME REDUCING COMPONENT 1"/>
    <property type="match status" value="1"/>
</dbReference>
<dbReference type="EMBL" id="CADEPI010000149">
    <property type="protein sequence ID" value="CAB3377687.1"/>
    <property type="molecule type" value="Genomic_DNA"/>
</dbReference>
<dbReference type="PANTHER" id="PTHR14237">
    <property type="entry name" value="MOLYBDOPTERIN COFACTOR SULFURASE MOSC"/>
    <property type="match status" value="1"/>
</dbReference>
<dbReference type="InterPro" id="IPR005302">
    <property type="entry name" value="MoCF_Sase_C"/>
</dbReference>
<dbReference type="SUPFAM" id="SSF50800">
    <property type="entry name" value="PK beta-barrel domain-like"/>
    <property type="match status" value="1"/>
</dbReference>
<evidence type="ECO:0000259" key="1">
    <source>
        <dbReference type="PROSITE" id="PS51340"/>
    </source>
</evidence>
<accession>A0A8S1D881</accession>
<reference evidence="2 3" key="1">
    <citation type="submission" date="2020-04" db="EMBL/GenBank/DDBJ databases">
        <authorList>
            <person name="Alioto T."/>
            <person name="Alioto T."/>
            <person name="Gomez Garrido J."/>
        </authorList>
    </citation>
    <scope>NUCLEOTIDE SEQUENCE [LARGE SCALE GENOMIC DNA]</scope>
</reference>
<name>A0A8S1D881_9INSE</name>
<comment type="caution">
    <text evidence="2">The sequence shown here is derived from an EMBL/GenBank/DDBJ whole genome shotgun (WGS) entry which is preliminary data.</text>
</comment>
<dbReference type="PROSITE" id="PS51340">
    <property type="entry name" value="MOSC"/>
    <property type="match status" value="1"/>
</dbReference>
<proteinExistence type="predicted"/>
<dbReference type="Pfam" id="PF03476">
    <property type="entry name" value="MOSC_N"/>
    <property type="match status" value="1"/>
</dbReference>
<gene>
    <name evidence="2" type="ORF">CLODIP_2_CD13615</name>
</gene>